<proteinExistence type="predicted"/>
<dbReference type="KEGG" id="ock:EXM22_08365"/>
<dbReference type="OrthoDB" id="9828825at2"/>
<feature type="compositionally biased region" description="Basic and acidic residues" evidence="1">
    <location>
        <begin position="274"/>
        <end position="289"/>
    </location>
</feature>
<feature type="transmembrane region" description="Helical" evidence="2">
    <location>
        <begin position="61"/>
        <end position="87"/>
    </location>
</feature>
<feature type="region of interest" description="Disordered" evidence="1">
    <location>
        <begin position="261"/>
        <end position="289"/>
    </location>
</feature>
<name>A0A5C1QIK2_9SPIO</name>
<protein>
    <submittedName>
        <fullName evidence="3">Uncharacterized protein</fullName>
    </submittedName>
</protein>
<keyword evidence="2" id="KW-1133">Transmembrane helix</keyword>
<keyword evidence="2" id="KW-0472">Membrane</keyword>
<dbReference type="Proteomes" id="UP000324209">
    <property type="component" value="Chromosome"/>
</dbReference>
<evidence type="ECO:0000256" key="2">
    <source>
        <dbReference type="SAM" id="Phobius"/>
    </source>
</evidence>
<evidence type="ECO:0000313" key="4">
    <source>
        <dbReference type="Proteomes" id="UP000324209"/>
    </source>
</evidence>
<feature type="transmembrane region" description="Helical" evidence="2">
    <location>
        <begin position="149"/>
        <end position="167"/>
    </location>
</feature>
<keyword evidence="4" id="KW-1185">Reference proteome</keyword>
<feature type="transmembrane region" description="Helical" evidence="2">
    <location>
        <begin position="108"/>
        <end position="137"/>
    </location>
</feature>
<reference evidence="3 4" key="1">
    <citation type="submission" date="2019-02" db="EMBL/GenBank/DDBJ databases">
        <title>Complete Genome Sequence and Methylome Analysis of free living Spirochaetas.</title>
        <authorList>
            <person name="Fomenkov A."/>
            <person name="Dubinina G."/>
            <person name="Leshcheva N."/>
            <person name="Mikheeva N."/>
            <person name="Grabovich M."/>
            <person name="Vincze T."/>
            <person name="Roberts R.J."/>
        </authorList>
    </citation>
    <scope>NUCLEOTIDE SEQUENCE [LARGE SCALE GENOMIC DNA]</scope>
    <source>
        <strain evidence="3 4">K2</strain>
    </source>
</reference>
<evidence type="ECO:0000256" key="1">
    <source>
        <dbReference type="SAM" id="MobiDB-lite"/>
    </source>
</evidence>
<feature type="transmembrane region" description="Helical" evidence="2">
    <location>
        <begin position="199"/>
        <end position="219"/>
    </location>
</feature>
<accession>A0A5C1QIK2</accession>
<gene>
    <name evidence="3" type="ORF">EXM22_08365</name>
</gene>
<sequence length="289" mass="32623">MLKYENGFIIDSDIKGLFVSTWNIIRPHLAYMTLIWAIFYIPTNAFILIRSGDMMRHLSSGSAVVLPVMLLLNLLGTVPNISLILLVKNQDCDDYNSLVASAFKKLPFYITTSLAMIVRMIPLMLAGIIAATLISVFLSSSHIDPLTQLYIVLPVIAITGFISLIRYSSSVNFFLMKDVRNFRAVTFSRILFELNKKKVLAVFGICSFLPLVLNFIILYRVENDALNIFSGFLLGYYMFLSSGFYAGLFNHVRETEMDMVPKGTHPHSSIESLENSHEYRDSSSDGDRQ</sequence>
<dbReference type="AlphaFoldDB" id="A0A5C1QIK2"/>
<feature type="transmembrane region" description="Helical" evidence="2">
    <location>
        <begin position="29"/>
        <end position="49"/>
    </location>
</feature>
<feature type="transmembrane region" description="Helical" evidence="2">
    <location>
        <begin position="225"/>
        <end position="249"/>
    </location>
</feature>
<evidence type="ECO:0000313" key="3">
    <source>
        <dbReference type="EMBL" id="QEN07995.1"/>
    </source>
</evidence>
<dbReference type="RefSeq" id="WP_149486075.1">
    <property type="nucleotide sequence ID" value="NZ_CP036150.1"/>
</dbReference>
<organism evidence="3 4">
    <name type="scientific">Oceanispirochaeta crateris</name>
    <dbReference type="NCBI Taxonomy" id="2518645"/>
    <lineage>
        <taxon>Bacteria</taxon>
        <taxon>Pseudomonadati</taxon>
        <taxon>Spirochaetota</taxon>
        <taxon>Spirochaetia</taxon>
        <taxon>Spirochaetales</taxon>
        <taxon>Spirochaetaceae</taxon>
        <taxon>Oceanispirochaeta</taxon>
    </lineage>
</organism>
<keyword evidence="2" id="KW-0812">Transmembrane</keyword>
<dbReference type="EMBL" id="CP036150">
    <property type="protein sequence ID" value="QEN07995.1"/>
    <property type="molecule type" value="Genomic_DNA"/>
</dbReference>